<dbReference type="KEGG" id="cyc:PCC7424_3945"/>
<keyword evidence="3" id="KW-0720">Serine protease</keyword>
<name>B7KKI6_GLOC7</name>
<dbReference type="EMBL" id="CP001291">
    <property type="protein sequence ID" value="ACK72319.1"/>
    <property type="molecule type" value="Genomic_DNA"/>
</dbReference>
<dbReference type="Gene3D" id="3.40.50.200">
    <property type="entry name" value="Peptidase S8/S53 domain"/>
    <property type="match status" value="1"/>
</dbReference>
<dbReference type="Proteomes" id="UP000002384">
    <property type="component" value="Chromosome"/>
</dbReference>
<keyword evidence="2" id="KW-0378">Hydrolase</keyword>
<dbReference type="OrthoDB" id="9798386at2"/>
<dbReference type="GO" id="GO:0004252">
    <property type="term" value="F:serine-type endopeptidase activity"/>
    <property type="evidence" value="ECO:0007669"/>
    <property type="project" value="InterPro"/>
</dbReference>
<organism evidence="6 7">
    <name type="scientific">Gloeothece citriformis (strain PCC 7424)</name>
    <name type="common">Cyanothece sp. (strain PCC 7424)</name>
    <dbReference type="NCBI Taxonomy" id="65393"/>
    <lineage>
        <taxon>Bacteria</taxon>
        <taxon>Bacillati</taxon>
        <taxon>Cyanobacteriota</taxon>
        <taxon>Cyanophyceae</taxon>
        <taxon>Oscillatoriophycideae</taxon>
        <taxon>Chroococcales</taxon>
        <taxon>Aphanothecaceae</taxon>
        <taxon>Gloeothece</taxon>
        <taxon>Gloeothece citriformis</taxon>
    </lineage>
</organism>
<dbReference type="InterPro" id="IPR036852">
    <property type="entry name" value="Peptidase_S8/S53_dom_sf"/>
</dbReference>
<dbReference type="eggNOG" id="COG1404">
    <property type="taxonomic scope" value="Bacteria"/>
</dbReference>
<feature type="chain" id="PRO_5002859055" evidence="4">
    <location>
        <begin position="24"/>
        <end position="528"/>
    </location>
</feature>
<feature type="domain" description="Peptidase S8/S53" evidence="5">
    <location>
        <begin position="84"/>
        <end position="332"/>
    </location>
</feature>
<evidence type="ECO:0000256" key="4">
    <source>
        <dbReference type="SAM" id="SignalP"/>
    </source>
</evidence>
<dbReference type="PROSITE" id="PS00138">
    <property type="entry name" value="SUBTILASE_SER"/>
    <property type="match status" value="1"/>
</dbReference>
<protein>
    <submittedName>
        <fullName evidence="6">Peptidase S8 and S53 subtilisin kexin sedolisin</fullName>
    </submittedName>
</protein>
<keyword evidence="1" id="KW-0645">Protease</keyword>
<sequence>MRQKTGWLVCGLVVSGLIAPALALSDSVGEEGIYAERLHQPPYNLTGRKIAIGQVEIGRPGKFGFDKAVAWNPAMSLAGIFYQDSPAKSNTYVDNHAAMVAAVMVSQDKKLPGVAPGANLYSGAVGSLRRGGQPEECLSTQHIALQNGGDVRAINFSFGESLQRDPRIDAKLDGNALLTQCIDWSARVHDVLYVIAGNQGKGGIPIPTDQYNGITTAYTAKREGKFIKVDFANISALPQGTGRRLIKREINVGQRRAVSLLAPGNKITLYDLKGQEVEVSGTSFAAPHITGSVALLQEFGDRQIRQKRTNWSLDSRRHEVMRVVLLNSADKIKDLGNGLWLGMKRTTVDKHNRTWLDSDAYQNPKIPLDIQMGTGHLNAFRAYQQFDGGQWNPDQPVSSIGWDYRTVSVGSYKDYILEQPLKANSYVSITLAWDRLVELNDKNQNQQYDLAENFTDRGLNNLDVYLMPANGSDNNISTCASTSDVDSIEHIFCPIPIGGRYKIRVQYRQQVNEKIQPYALAWWTVPNN</sequence>
<evidence type="ECO:0000313" key="7">
    <source>
        <dbReference type="Proteomes" id="UP000002384"/>
    </source>
</evidence>
<dbReference type="GO" id="GO:0006508">
    <property type="term" value="P:proteolysis"/>
    <property type="evidence" value="ECO:0007669"/>
    <property type="project" value="UniProtKB-KW"/>
</dbReference>
<gene>
    <name evidence="6" type="ordered locus">PCC7424_3945</name>
</gene>
<reference evidence="7" key="1">
    <citation type="journal article" date="2011" name="MBio">
        <title>Novel metabolic attributes of the genus Cyanothece, comprising a group of unicellular nitrogen-fixing Cyanobacteria.</title>
        <authorList>
            <person name="Bandyopadhyay A."/>
            <person name="Elvitigala T."/>
            <person name="Welsh E."/>
            <person name="Stockel J."/>
            <person name="Liberton M."/>
            <person name="Min H."/>
            <person name="Sherman L.A."/>
            <person name="Pakrasi H.B."/>
        </authorList>
    </citation>
    <scope>NUCLEOTIDE SEQUENCE [LARGE SCALE GENOMIC DNA]</scope>
    <source>
        <strain evidence="7">PCC 7424</strain>
    </source>
</reference>
<keyword evidence="4" id="KW-0732">Signal</keyword>
<evidence type="ECO:0000259" key="5">
    <source>
        <dbReference type="Pfam" id="PF00082"/>
    </source>
</evidence>
<dbReference type="InterPro" id="IPR023828">
    <property type="entry name" value="Peptidase_S8_Ser-AS"/>
</dbReference>
<evidence type="ECO:0000313" key="6">
    <source>
        <dbReference type="EMBL" id="ACK72319.1"/>
    </source>
</evidence>
<dbReference type="Pfam" id="PF00082">
    <property type="entry name" value="Peptidase_S8"/>
    <property type="match status" value="1"/>
</dbReference>
<dbReference type="STRING" id="65393.PCC7424_3945"/>
<dbReference type="RefSeq" id="WP_015955904.1">
    <property type="nucleotide sequence ID" value="NC_011729.1"/>
</dbReference>
<evidence type="ECO:0000256" key="1">
    <source>
        <dbReference type="ARBA" id="ARBA00022670"/>
    </source>
</evidence>
<dbReference type="InterPro" id="IPR000209">
    <property type="entry name" value="Peptidase_S8/S53_dom"/>
</dbReference>
<dbReference type="AlphaFoldDB" id="B7KKI6"/>
<dbReference type="InterPro" id="IPR008979">
    <property type="entry name" value="Galactose-bd-like_sf"/>
</dbReference>
<keyword evidence="7" id="KW-1185">Reference proteome</keyword>
<dbReference type="InterPro" id="IPR016625">
    <property type="entry name" value="UCP014872_subtilisin-rel"/>
</dbReference>
<proteinExistence type="predicted"/>
<accession>B7KKI6</accession>
<evidence type="ECO:0000256" key="2">
    <source>
        <dbReference type="ARBA" id="ARBA00022801"/>
    </source>
</evidence>
<dbReference type="PIRSF" id="PIRSF014872">
    <property type="entry name" value="UCP014872"/>
    <property type="match status" value="1"/>
</dbReference>
<dbReference type="HOGENOM" id="CLU_505089_0_0_3"/>
<dbReference type="SUPFAM" id="SSF49785">
    <property type="entry name" value="Galactose-binding domain-like"/>
    <property type="match status" value="1"/>
</dbReference>
<evidence type="ECO:0000256" key="3">
    <source>
        <dbReference type="ARBA" id="ARBA00022825"/>
    </source>
</evidence>
<feature type="signal peptide" evidence="4">
    <location>
        <begin position="1"/>
        <end position="23"/>
    </location>
</feature>
<dbReference type="SUPFAM" id="SSF52743">
    <property type="entry name" value="Subtilisin-like"/>
    <property type="match status" value="1"/>
</dbReference>